<keyword evidence="1" id="KW-1133">Transmembrane helix</keyword>
<dbReference type="EMBL" id="JAGKQH010000015">
    <property type="protein sequence ID" value="KAG6578905.1"/>
    <property type="molecule type" value="Genomic_DNA"/>
</dbReference>
<proteinExistence type="predicted"/>
<organism evidence="2 3">
    <name type="scientific">Cucurbita argyrosperma subsp. sororia</name>
    <dbReference type="NCBI Taxonomy" id="37648"/>
    <lineage>
        <taxon>Eukaryota</taxon>
        <taxon>Viridiplantae</taxon>
        <taxon>Streptophyta</taxon>
        <taxon>Embryophyta</taxon>
        <taxon>Tracheophyta</taxon>
        <taxon>Spermatophyta</taxon>
        <taxon>Magnoliopsida</taxon>
        <taxon>eudicotyledons</taxon>
        <taxon>Gunneridae</taxon>
        <taxon>Pentapetalae</taxon>
        <taxon>rosids</taxon>
        <taxon>fabids</taxon>
        <taxon>Cucurbitales</taxon>
        <taxon>Cucurbitaceae</taxon>
        <taxon>Cucurbiteae</taxon>
        <taxon>Cucurbita</taxon>
    </lineage>
</organism>
<protein>
    <submittedName>
        <fullName evidence="2">Uncharacterized protein</fullName>
    </submittedName>
</protein>
<feature type="transmembrane region" description="Helical" evidence="1">
    <location>
        <begin position="70"/>
        <end position="93"/>
    </location>
</feature>
<evidence type="ECO:0000313" key="2">
    <source>
        <dbReference type="EMBL" id="KAG6578905.1"/>
    </source>
</evidence>
<comment type="caution">
    <text evidence="2">The sequence shown here is derived from an EMBL/GenBank/DDBJ whole genome shotgun (WGS) entry which is preliminary data.</text>
</comment>
<evidence type="ECO:0000256" key="1">
    <source>
        <dbReference type="SAM" id="Phobius"/>
    </source>
</evidence>
<feature type="non-terminal residue" evidence="2">
    <location>
        <position position="1"/>
    </location>
</feature>
<sequence>MKCYMVRSSILAIVKPEMNKEKEKDGVLNSWVKSRAWIMHSWSLSSSQFGFFYAKLAFGTSFSLKFSSSLSSYVLFLVIISTFFFFSTSDYVFSLSRLLVSSVGFSLCSVSGSLEDLSISAVGSGLFAVKASLLSEKLLWRLTLASKERDRSTRLSGKDEGEGAGKFCSCLSVVCFRERELEKKLCGGPDMTVDVSVRNI</sequence>
<keyword evidence="3" id="KW-1185">Reference proteome</keyword>
<keyword evidence="1" id="KW-0472">Membrane</keyword>
<dbReference type="Proteomes" id="UP000685013">
    <property type="component" value="Chromosome 15"/>
</dbReference>
<gene>
    <name evidence="2" type="ORF">SDJN03_23353</name>
</gene>
<accession>A0AAV6MDC8</accession>
<dbReference type="AlphaFoldDB" id="A0AAV6MDC8"/>
<name>A0AAV6MDC8_9ROSI</name>
<keyword evidence="1" id="KW-0812">Transmembrane</keyword>
<evidence type="ECO:0000313" key="3">
    <source>
        <dbReference type="Proteomes" id="UP000685013"/>
    </source>
</evidence>
<reference evidence="2 3" key="1">
    <citation type="journal article" date="2021" name="Hortic Res">
        <title>The domestication of Cucurbita argyrosperma as revealed by the genome of its wild relative.</title>
        <authorList>
            <person name="Barrera-Redondo J."/>
            <person name="Sanchez-de la Vega G."/>
            <person name="Aguirre-Liguori J.A."/>
            <person name="Castellanos-Morales G."/>
            <person name="Gutierrez-Guerrero Y.T."/>
            <person name="Aguirre-Dugua X."/>
            <person name="Aguirre-Planter E."/>
            <person name="Tenaillon M.I."/>
            <person name="Lira-Saade R."/>
            <person name="Eguiarte L.E."/>
        </authorList>
    </citation>
    <scope>NUCLEOTIDE SEQUENCE [LARGE SCALE GENOMIC DNA]</scope>
    <source>
        <strain evidence="2">JBR-2021</strain>
    </source>
</reference>